<protein>
    <submittedName>
        <fullName evidence="2">Uncharacterized protein</fullName>
    </submittedName>
</protein>
<accession>A0A5N6MZB3</accession>
<evidence type="ECO:0000313" key="2">
    <source>
        <dbReference type="EMBL" id="KAD4179799.1"/>
    </source>
</evidence>
<reference evidence="2 3" key="1">
    <citation type="submission" date="2019-05" db="EMBL/GenBank/DDBJ databases">
        <title>Mikania micrantha, genome provides insights into the molecular mechanism of rapid growth.</title>
        <authorList>
            <person name="Liu B."/>
        </authorList>
    </citation>
    <scope>NUCLEOTIDE SEQUENCE [LARGE SCALE GENOMIC DNA]</scope>
    <source>
        <strain evidence="2">NLD-2019</strain>
        <tissue evidence="2">Leaf</tissue>
    </source>
</reference>
<evidence type="ECO:0000313" key="3">
    <source>
        <dbReference type="Proteomes" id="UP000326396"/>
    </source>
</evidence>
<feature type="region of interest" description="Disordered" evidence="1">
    <location>
        <begin position="1"/>
        <end position="23"/>
    </location>
</feature>
<gene>
    <name evidence="2" type="ORF">E3N88_28390</name>
</gene>
<organism evidence="2 3">
    <name type="scientific">Mikania micrantha</name>
    <name type="common">bitter vine</name>
    <dbReference type="NCBI Taxonomy" id="192012"/>
    <lineage>
        <taxon>Eukaryota</taxon>
        <taxon>Viridiplantae</taxon>
        <taxon>Streptophyta</taxon>
        <taxon>Embryophyta</taxon>
        <taxon>Tracheophyta</taxon>
        <taxon>Spermatophyta</taxon>
        <taxon>Magnoliopsida</taxon>
        <taxon>eudicotyledons</taxon>
        <taxon>Gunneridae</taxon>
        <taxon>Pentapetalae</taxon>
        <taxon>asterids</taxon>
        <taxon>campanulids</taxon>
        <taxon>Asterales</taxon>
        <taxon>Asteraceae</taxon>
        <taxon>Asteroideae</taxon>
        <taxon>Heliantheae alliance</taxon>
        <taxon>Eupatorieae</taxon>
        <taxon>Mikania</taxon>
    </lineage>
</organism>
<dbReference type="EMBL" id="SZYD01000014">
    <property type="protein sequence ID" value="KAD4179799.1"/>
    <property type="molecule type" value="Genomic_DNA"/>
</dbReference>
<evidence type="ECO:0000256" key="1">
    <source>
        <dbReference type="SAM" id="MobiDB-lite"/>
    </source>
</evidence>
<sequence length="122" mass="13711">MIDQDDLRYTKTPTHPRKTENDIMQRRVPAVQRRSPARSRVVSGAAALTSAQALTGAQTLPSCVEAVAVWRRRAGWRPTRGRSSTGGRRWLCGWESFGLEWRQQWKGLGAAGENFLEEDAMV</sequence>
<comment type="caution">
    <text evidence="2">The sequence shown here is derived from an EMBL/GenBank/DDBJ whole genome shotgun (WGS) entry which is preliminary data.</text>
</comment>
<keyword evidence="3" id="KW-1185">Reference proteome</keyword>
<name>A0A5N6MZB3_9ASTR</name>
<dbReference type="AlphaFoldDB" id="A0A5N6MZB3"/>
<dbReference type="Proteomes" id="UP000326396">
    <property type="component" value="Linkage Group LG4"/>
</dbReference>
<proteinExistence type="predicted"/>